<accession>A0ACC0G8D8</accession>
<keyword evidence="2" id="KW-1185">Reference proteome</keyword>
<dbReference type="Proteomes" id="UP001060215">
    <property type="component" value="Chromosome 10"/>
</dbReference>
<reference evidence="1 2" key="1">
    <citation type="journal article" date="2022" name="Plant J.">
        <title>Chromosome-level genome of Camellia lanceoleosa provides a valuable resource for understanding genome evolution and self-incompatibility.</title>
        <authorList>
            <person name="Gong W."/>
            <person name="Xiao S."/>
            <person name="Wang L."/>
            <person name="Liao Z."/>
            <person name="Chang Y."/>
            <person name="Mo W."/>
            <person name="Hu G."/>
            <person name="Li W."/>
            <person name="Zhao G."/>
            <person name="Zhu H."/>
            <person name="Hu X."/>
            <person name="Ji K."/>
            <person name="Xiang X."/>
            <person name="Song Q."/>
            <person name="Yuan D."/>
            <person name="Jin S."/>
            <person name="Zhang L."/>
        </authorList>
    </citation>
    <scope>NUCLEOTIDE SEQUENCE [LARGE SCALE GENOMIC DNA]</scope>
    <source>
        <strain evidence="1">SQ_2022a</strain>
    </source>
</reference>
<proteinExistence type="predicted"/>
<evidence type="ECO:0000313" key="1">
    <source>
        <dbReference type="EMBL" id="KAI7997391.1"/>
    </source>
</evidence>
<dbReference type="EMBL" id="CM045767">
    <property type="protein sequence ID" value="KAI7997391.1"/>
    <property type="molecule type" value="Genomic_DNA"/>
</dbReference>
<evidence type="ECO:0000313" key="2">
    <source>
        <dbReference type="Proteomes" id="UP001060215"/>
    </source>
</evidence>
<organism evidence="1 2">
    <name type="scientific">Camellia lanceoleosa</name>
    <dbReference type="NCBI Taxonomy" id="1840588"/>
    <lineage>
        <taxon>Eukaryota</taxon>
        <taxon>Viridiplantae</taxon>
        <taxon>Streptophyta</taxon>
        <taxon>Embryophyta</taxon>
        <taxon>Tracheophyta</taxon>
        <taxon>Spermatophyta</taxon>
        <taxon>Magnoliopsida</taxon>
        <taxon>eudicotyledons</taxon>
        <taxon>Gunneridae</taxon>
        <taxon>Pentapetalae</taxon>
        <taxon>asterids</taxon>
        <taxon>Ericales</taxon>
        <taxon>Theaceae</taxon>
        <taxon>Camellia</taxon>
    </lineage>
</organism>
<comment type="caution">
    <text evidence="1">The sequence shown here is derived from an EMBL/GenBank/DDBJ whole genome shotgun (WGS) entry which is preliminary data.</text>
</comment>
<name>A0ACC0G8D8_9ERIC</name>
<sequence length="415" mass="48728">MSQIEAEQAKLMAKTEQIVVVRKWGIGLSFHSLIALFIAACIITGFFLTKDSKQMVEEDQKSSQNDCDLFSGKWVFDDKSYPLYTEKNCSFMLDDFACEKFGRKDLKYQQWRWQPHDCDLPRFNATALLEKLRGKRLVFVGDSLNRNQWVSLVCLVESSIPAPLKSRDRLFNGSLFTFKAIEYNASIDFYWAPFLVESNCDDPFHHHVQYRIVRIQAIEKHARHWTDADILVFDSYIWWLEDTIKVLWESSENGNGTLEQVEMVRRYEMGLKTWADWLENHVNHTTTKLFFVSMSPSHLRGEEWGMEANQNCYNETEPIFKEGYWGSLSKPKMMQAMEATIDKLKMRGVKVDILNITQLSEYRKDAHPSIYRRQWVPLTEEQLSKPPSFSDCGHWCLPGVPDVWNELLYAYLFYF</sequence>
<gene>
    <name evidence="1" type="ORF">LOK49_LG10G02364</name>
</gene>
<protein>
    <submittedName>
        <fullName evidence="1">Protein trichome birefringence-like 34</fullName>
    </submittedName>
</protein>